<feature type="chain" id="PRO_5047441138" evidence="1">
    <location>
        <begin position="18"/>
        <end position="242"/>
    </location>
</feature>
<protein>
    <submittedName>
        <fullName evidence="2">Uncharacterized protein</fullName>
    </submittedName>
</protein>
<evidence type="ECO:0000313" key="2">
    <source>
        <dbReference type="EMBL" id="GAA4504415.1"/>
    </source>
</evidence>
<evidence type="ECO:0000313" key="3">
    <source>
        <dbReference type="Proteomes" id="UP001500503"/>
    </source>
</evidence>
<reference evidence="3" key="1">
    <citation type="journal article" date="2019" name="Int. J. Syst. Evol. Microbiol.">
        <title>The Global Catalogue of Microorganisms (GCM) 10K type strain sequencing project: providing services to taxonomists for standard genome sequencing and annotation.</title>
        <authorList>
            <consortium name="The Broad Institute Genomics Platform"/>
            <consortium name="The Broad Institute Genome Sequencing Center for Infectious Disease"/>
            <person name="Wu L."/>
            <person name="Ma J."/>
        </authorList>
    </citation>
    <scope>NUCLEOTIDE SEQUENCE [LARGE SCALE GENOMIC DNA]</scope>
    <source>
        <strain evidence="3">JCM 17933</strain>
    </source>
</reference>
<accession>A0ABP8QPB2</accession>
<proteinExistence type="predicted"/>
<keyword evidence="1" id="KW-0732">Signal</keyword>
<dbReference type="EMBL" id="BAABHF010000035">
    <property type="protein sequence ID" value="GAA4504415.1"/>
    <property type="molecule type" value="Genomic_DNA"/>
</dbReference>
<comment type="caution">
    <text evidence="2">The sequence shown here is derived from an EMBL/GenBank/DDBJ whole genome shotgun (WGS) entry which is preliminary data.</text>
</comment>
<gene>
    <name evidence="2" type="ORF">GCM10023191_058600</name>
</gene>
<organism evidence="2 3">
    <name type="scientific">Actinoallomurus oryzae</name>
    <dbReference type="NCBI Taxonomy" id="502180"/>
    <lineage>
        <taxon>Bacteria</taxon>
        <taxon>Bacillati</taxon>
        <taxon>Actinomycetota</taxon>
        <taxon>Actinomycetes</taxon>
        <taxon>Streptosporangiales</taxon>
        <taxon>Thermomonosporaceae</taxon>
        <taxon>Actinoallomurus</taxon>
    </lineage>
</organism>
<sequence length="242" mass="25836">MKTLIAAAAAFVLVAAAATVFLLNRHTDSGPDVFAGAYPLVTADPTGVPALSWRPTGTPAGPLPTFRGSGSPVTGTITDRQSGISYALLGSPWKRLTSRLSSAHTSGEEVDSRRKDSKHFWYAAVYVGPLDPKLAVAGSQRLRAAAELTGKEFVDELYSDDGRRQELAGAAMTVDHRAAWVSAFRMTHTAAGDRVEKGQTEVVVAVDTGRRMPAIVEITIPSNQPNLLPDINHVVRSLHVVR</sequence>
<evidence type="ECO:0000256" key="1">
    <source>
        <dbReference type="SAM" id="SignalP"/>
    </source>
</evidence>
<dbReference type="RefSeq" id="WP_345469262.1">
    <property type="nucleotide sequence ID" value="NZ_BAABHF010000035.1"/>
</dbReference>
<name>A0ABP8QPB2_9ACTN</name>
<feature type="signal peptide" evidence="1">
    <location>
        <begin position="1"/>
        <end position="17"/>
    </location>
</feature>
<keyword evidence="3" id="KW-1185">Reference proteome</keyword>
<dbReference type="Proteomes" id="UP001500503">
    <property type="component" value="Unassembled WGS sequence"/>
</dbReference>